<name>A0ABP7WNQ4_9ACTN</name>
<keyword evidence="2" id="KW-0479">Metal-binding</keyword>
<evidence type="ECO:0000256" key="2">
    <source>
        <dbReference type="RuleBase" id="RU000461"/>
    </source>
</evidence>
<dbReference type="InterPro" id="IPR017972">
    <property type="entry name" value="Cyt_P450_CS"/>
</dbReference>
<dbReference type="PANTHER" id="PTHR46696">
    <property type="entry name" value="P450, PUTATIVE (EUROFUNG)-RELATED"/>
    <property type="match status" value="1"/>
</dbReference>
<dbReference type="PANTHER" id="PTHR46696:SF1">
    <property type="entry name" value="CYTOCHROME P450 YJIB-RELATED"/>
    <property type="match status" value="1"/>
</dbReference>
<gene>
    <name evidence="3" type="ORF">GCM10022214_62840</name>
</gene>
<evidence type="ECO:0000313" key="3">
    <source>
        <dbReference type="EMBL" id="GAA4092580.1"/>
    </source>
</evidence>
<dbReference type="Pfam" id="PF00067">
    <property type="entry name" value="p450"/>
    <property type="match status" value="2"/>
</dbReference>
<evidence type="ECO:0000256" key="1">
    <source>
        <dbReference type="ARBA" id="ARBA00010617"/>
    </source>
</evidence>
<dbReference type="InterPro" id="IPR001128">
    <property type="entry name" value="Cyt_P450"/>
</dbReference>
<accession>A0ABP7WNQ4</accession>
<dbReference type="SUPFAM" id="SSF48264">
    <property type="entry name" value="Cytochrome P450"/>
    <property type="match status" value="1"/>
</dbReference>
<sequence>MAELATRPDEAIAALVSPQGRRDPYPHYEAIRAHGNLVRVDDGMLVAVGYDECVAALREPLLRVQDENSHDVVHPGWREHSSLRGFTESMLYTNPPDHSRMRRQVVGTFTARRVQELRPAVVRLVDRLLGRMADLGGGGAPVDFMAEFAFRLPVAVIGELLGVPESDQVWFRAVSAEVTLALEGITDLSRLDRADAAMDELSDYFADVIERRRRRPGTDLISALVRAHDDGADGDRLSRDELIGNLVLLLVAGFDTTTHLLGHGLHTAFEHPGFAARLRAEPGFAPGFVEETLRCEPPVQATSRWAAEDVDLMGTPVPAGTKVLVLLAAANRDPRRYPDPHRCDPDRPDNRPLSFGGGIHLCVGAALARMEAQVALPALLRRFPGLAPAGPAVYRDRWLVRGHSRLPVALG</sequence>
<keyword evidence="2" id="KW-0503">Monooxygenase</keyword>
<dbReference type="InterPro" id="IPR002397">
    <property type="entry name" value="Cyt_P450_B"/>
</dbReference>
<organism evidence="3 4">
    <name type="scientific">Actinomadura miaoliensis</name>
    <dbReference type="NCBI Taxonomy" id="430685"/>
    <lineage>
        <taxon>Bacteria</taxon>
        <taxon>Bacillati</taxon>
        <taxon>Actinomycetota</taxon>
        <taxon>Actinomycetes</taxon>
        <taxon>Streptosporangiales</taxon>
        <taxon>Thermomonosporaceae</taxon>
        <taxon>Actinomadura</taxon>
    </lineage>
</organism>
<reference evidence="4" key="1">
    <citation type="journal article" date="2019" name="Int. J. Syst. Evol. Microbiol.">
        <title>The Global Catalogue of Microorganisms (GCM) 10K type strain sequencing project: providing services to taxonomists for standard genome sequencing and annotation.</title>
        <authorList>
            <consortium name="The Broad Institute Genomics Platform"/>
            <consortium name="The Broad Institute Genome Sequencing Center for Infectious Disease"/>
            <person name="Wu L."/>
            <person name="Ma J."/>
        </authorList>
    </citation>
    <scope>NUCLEOTIDE SEQUENCE [LARGE SCALE GENOMIC DNA]</scope>
    <source>
        <strain evidence="4">JCM 16702</strain>
    </source>
</reference>
<comment type="similarity">
    <text evidence="1 2">Belongs to the cytochrome P450 family.</text>
</comment>
<dbReference type="PRINTS" id="PR00385">
    <property type="entry name" value="P450"/>
</dbReference>
<keyword evidence="2" id="KW-0408">Iron</keyword>
<evidence type="ECO:0000313" key="4">
    <source>
        <dbReference type="Proteomes" id="UP001500683"/>
    </source>
</evidence>
<dbReference type="EMBL" id="BAAAZG010000047">
    <property type="protein sequence ID" value="GAA4092580.1"/>
    <property type="molecule type" value="Genomic_DNA"/>
</dbReference>
<keyword evidence="2" id="KW-0349">Heme</keyword>
<dbReference type="PROSITE" id="PS00086">
    <property type="entry name" value="CYTOCHROME_P450"/>
    <property type="match status" value="1"/>
</dbReference>
<protein>
    <submittedName>
        <fullName evidence="3">Cytochrome P450</fullName>
    </submittedName>
</protein>
<dbReference type="PRINTS" id="PR00359">
    <property type="entry name" value="BP450"/>
</dbReference>
<dbReference type="Proteomes" id="UP001500683">
    <property type="component" value="Unassembled WGS sequence"/>
</dbReference>
<comment type="caution">
    <text evidence="3">The sequence shown here is derived from an EMBL/GenBank/DDBJ whole genome shotgun (WGS) entry which is preliminary data.</text>
</comment>
<keyword evidence="4" id="KW-1185">Reference proteome</keyword>
<dbReference type="RefSeq" id="WP_344954824.1">
    <property type="nucleotide sequence ID" value="NZ_BAAAZG010000047.1"/>
</dbReference>
<proteinExistence type="inferred from homology"/>
<dbReference type="CDD" id="cd20625">
    <property type="entry name" value="CYP164-like"/>
    <property type="match status" value="1"/>
</dbReference>
<keyword evidence="2" id="KW-0560">Oxidoreductase</keyword>
<dbReference type="Gene3D" id="1.10.630.10">
    <property type="entry name" value="Cytochrome P450"/>
    <property type="match status" value="1"/>
</dbReference>
<dbReference type="InterPro" id="IPR036396">
    <property type="entry name" value="Cyt_P450_sf"/>
</dbReference>